<name>A0A5C4NS48_9BURK</name>
<sequence>MAVLIEAISVVIRCESIARRFSGGVENFIASVPNGTLCSDGELACVNFMVPDDVKKYVEYLVGQGLIFKEFGTAVDLVVVDQKRGMAFDCEWAIFGEADWNNNPECPISVCQYSPSNIKHVVVPGGWDYVSSLSATSNFVDGENIPSGLKFVRRDGDLDVLRDESTGQEFFVRARAGVRLS</sequence>
<evidence type="ECO:0000313" key="1">
    <source>
        <dbReference type="EMBL" id="TNC75199.1"/>
    </source>
</evidence>
<protein>
    <submittedName>
        <fullName evidence="1">Uncharacterized protein</fullName>
    </submittedName>
</protein>
<organism evidence="1 2">
    <name type="scientific">Janthinobacterium lividum</name>
    <dbReference type="NCBI Taxonomy" id="29581"/>
    <lineage>
        <taxon>Bacteria</taxon>
        <taxon>Pseudomonadati</taxon>
        <taxon>Pseudomonadota</taxon>
        <taxon>Betaproteobacteria</taxon>
        <taxon>Burkholderiales</taxon>
        <taxon>Oxalobacteraceae</taxon>
        <taxon>Janthinobacterium</taxon>
    </lineage>
</organism>
<proteinExistence type="predicted"/>
<dbReference type="AlphaFoldDB" id="A0A5C4NS48"/>
<gene>
    <name evidence="1" type="ORF">FHI69_21325</name>
</gene>
<accession>A0A5C4NS48</accession>
<evidence type="ECO:0000313" key="2">
    <source>
        <dbReference type="Proteomes" id="UP000305681"/>
    </source>
</evidence>
<dbReference type="RefSeq" id="WP_139091934.1">
    <property type="nucleotide sequence ID" value="NZ_VDGE01000009.1"/>
</dbReference>
<dbReference type="EMBL" id="VDGE01000009">
    <property type="protein sequence ID" value="TNC75199.1"/>
    <property type="molecule type" value="Genomic_DNA"/>
</dbReference>
<reference evidence="1 2" key="1">
    <citation type="submission" date="2019-06" db="EMBL/GenBank/DDBJ databases">
        <title>Genome sequence of Janthinobacterium lividum UCD_MED1.</title>
        <authorList>
            <person name="De Leon M.E."/>
            <person name="Jospin G."/>
        </authorList>
    </citation>
    <scope>NUCLEOTIDE SEQUENCE [LARGE SCALE GENOMIC DNA]</scope>
    <source>
        <strain evidence="1 2">UCD_MED1</strain>
    </source>
</reference>
<dbReference type="Proteomes" id="UP000305681">
    <property type="component" value="Unassembled WGS sequence"/>
</dbReference>
<comment type="caution">
    <text evidence="1">The sequence shown here is derived from an EMBL/GenBank/DDBJ whole genome shotgun (WGS) entry which is preliminary data.</text>
</comment>